<proteinExistence type="predicted"/>
<gene>
    <name evidence="2" type="ORF">SAMN03080614_104310</name>
</gene>
<dbReference type="Gene3D" id="3.30.110.40">
    <property type="entry name" value="TusA-like domain"/>
    <property type="match status" value="1"/>
</dbReference>
<evidence type="ECO:0000259" key="1">
    <source>
        <dbReference type="Pfam" id="PF01206"/>
    </source>
</evidence>
<reference evidence="3" key="1">
    <citation type="submission" date="2016-10" db="EMBL/GenBank/DDBJ databases">
        <authorList>
            <person name="Varghese N."/>
            <person name="Submissions S."/>
        </authorList>
    </citation>
    <scope>NUCLEOTIDE SEQUENCE [LARGE SCALE GENOMIC DNA]</scope>
    <source>
        <strain evidence="3">DSM 13577</strain>
    </source>
</reference>
<dbReference type="EMBL" id="FOIF01000043">
    <property type="protein sequence ID" value="SET07748.1"/>
    <property type="molecule type" value="Genomic_DNA"/>
</dbReference>
<dbReference type="GO" id="GO:0016740">
    <property type="term" value="F:transferase activity"/>
    <property type="evidence" value="ECO:0007669"/>
    <property type="project" value="UniProtKB-KW"/>
</dbReference>
<dbReference type="Proteomes" id="UP000243819">
    <property type="component" value="Unassembled WGS sequence"/>
</dbReference>
<dbReference type="InterPro" id="IPR036868">
    <property type="entry name" value="TusA-like_sf"/>
</dbReference>
<dbReference type="RefSeq" id="WP_091351190.1">
    <property type="nucleotide sequence ID" value="NZ_FOIF01000043.1"/>
</dbReference>
<keyword evidence="3" id="KW-1185">Reference proteome</keyword>
<evidence type="ECO:0000313" key="3">
    <source>
        <dbReference type="Proteomes" id="UP000243819"/>
    </source>
</evidence>
<organism evidence="2 3">
    <name type="scientific">Anaerobranca gottschalkii DSM 13577</name>
    <dbReference type="NCBI Taxonomy" id="1120990"/>
    <lineage>
        <taxon>Bacteria</taxon>
        <taxon>Bacillati</taxon>
        <taxon>Bacillota</taxon>
        <taxon>Clostridia</taxon>
        <taxon>Eubacteriales</taxon>
        <taxon>Proteinivoracaceae</taxon>
        <taxon>Anaerobranca</taxon>
    </lineage>
</organism>
<protein>
    <submittedName>
        <fullName evidence="2">TusA-related sulfurtransferase</fullName>
    </submittedName>
</protein>
<dbReference type="SUPFAM" id="SSF64307">
    <property type="entry name" value="SirA-like"/>
    <property type="match status" value="1"/>
</dbReference>
<feature type="domain" description="UPF0033" evidence="1">
    <location>
        <begin position="3"/>
        <end position="65"/>
    </location>
</feature>
<dbReference type="AlphaFoldDB" id="A0A1I0BLM1"/>
<accession>A0A1I0BLM1</accession>
<dbReference type="STRING" id="1120990.SAMN03080614_104310"/>
<evidence type="ECO:0000313" key="2">
    <source>
        <dbReference type="EMBL" id="SET07748.1"/>
    </source>
</evidence>
<dbReference type="Pfam" id="PF01206">
    <property type="entry name" value="TusA"/>
    <property type="match status" value="1"/>
</dbReference>
<keyword evidence="2" id="KW-0808">Transferase</keyword>
<sequence length="67" mass="7486">MRKLDARGLACPEPLLMFKRELDLGGAFQLTVDSNVAKENISRFCNTKGVKYELVEEGAEYTFKVGS</sequence>
<dbReference type="InterPro" id="IPR001455">
    <property type="entry name" value="TusA-like"/>
</dbReference>
<dbReference type="OrthoDB" id="9797352at2"/>
<name>A0A1I0BLM1_9FIRM</name>